<keyword evidence="2" id="KW-0812">Transmembrane</keyword>
<evidence type="ECO:0000256" key="1">
    <source>
        <dbReference type="SAM" id="MobiDB-lite"/>
    </source>
</evidence>
<reference evidence="3 4" key="1">
    <citation type="submission" date="2018-10" db="EMBL/GenBank/DDBJ databases">
        <title>Genomic Encyclopedia of Archaeal and Bacterial Type Strains, Phase II (KMG-II): from individual species to whole genera.</title>
        <authorList>
            <person name="Goeker M."/>
        </authorList>
    </citation>
    <scope>NUCLEOTIDE SEQUENCE [LARGE SCALE GENOMIC DNA]</scope>
    <source>
        <strain evidence="3 4">DSM 235</strain>
    </source>
</reference>
<dbReference type="AlphaFoldDB" id="A0A495V8V6"/>
<evidence type="ECO:0000313" key="4">
    <source>
        <dbReference type="Proteomes" id="UP000274556"/>
    </source>
</evidence>
<protein>
    <submittedName>
        <fullName evidence="3">Oxygen tolerance protein BatD</fullName>
    </submittedName>
</protein>
<dbReference type="OrthoDB" id="5293418at2"/>
<feature type="region of interest" description="Disordered" evidence="1">
    <location>
        <begin position="48"/>
        <end position="143"/>
    </location>
</feature>
<evidence type="ECO:0000256" key="2">
    <source>
        <dbReference type="SAM" id="Phobius"/>
    </source>
</evidence>
<dbReference type="EMBL" id="RBXL01000001">
    <property type="protein sequence ID" value="RKT45832.1"/>
    <property type="molecule type" value="Genomic_DNA"/>
</dbReference>
<comment type="caution">
    <text evidence="3">The sequence shown here is derived from an EMBL/GenBank/DDBJ whole genome shotgun (WGS) entry which is preliminary data.</text>
</comment>
<proteinExistence type="predicted"/>
<evidence type="ECO:0000313" key="3">
    <source>
        <dbReference type="EMBL" id="RKT45832.1"/>
    </source>
</evidence>
<sequence>MVIRTDRPRCPTRLSGLMIPGPGPSMVLILGFMLGLFGQAASAWPYGHPGQQSFQPQGPYGQPPPQAGAWQFRPQPPTHAQGTPPAYPQAAPPAYPPGQMPAPGYGQFPGQMPGQMPGQYPGHYPGHYGAQPQASPPRLEATLGEPEPYVQQPLLLRLRLITSENPGEATLALPATGDALIQRLDGPTPESRAAEGGRREIVNTFILTLIPLRPGAIEIPPIKVTGTVRRPGGGMQRFESVTDRPIRLQVRPAMSAVTPWLPLRSLSLKADIDRETTLVPGQPVTLALELVATGGTAAQLPSLEDQLAGPDHRVYREQVLTESGLSADRRDLVARRTEYYTLVPQSAGRLTLPEIGVAWWNTDSGTRKVTSLPMRTLSIGGESGPFGMPSSVMTAEDWGLVWLPLTGLLLLIAGYWGGVFYATKPQSTDRARVRPAAGLIVGLRGFGSMIVNRWSRLTRRLRPEPLVARMHAAVAAALPPSSRFLMCVRHANRASDPVDWCDRFEADARSRLRFQGEATQPNLTRLILSLRPHADPATLTRLMQELDAALYGRQDLDFSRWKRDFIRQVGRGAGLRPRKSRVSRIKRAALPALNPGR</sequence>
<keyword evidence="4" id="KW-1185">Reference proteome</keyword>
<dbReference type="PANTHER" id="PTHR40940:SF1">
    <property type="entry name" value="PROTEIN BATD"/>
    <property type="match status" value="1"/>
</dbReference>
<dbReference type="PANTHER" id="PTHR40940">
    <property type="entry name" value="PROTEIN BATD-RELATED"/>
    <property type="match status" value="1"/>
</dbReference>
<feature type="transmembrane region" description="Helical" evidence="2">
    <location>
        <begin position="398"/>
        <end position="422"/>
    </location>
</feature>
<name>A0A495V8V6_9GAMM</name>
<keyword evidence="2" id="KW-0472">Membrane</keyword>
<dbReference type="Proteomes" id="UP000274556">
    <property type="component" value="Unassembled WGS sequence"/>
</dbReference>
<feature type="compositionally biased region" description="Pro residues" evidence="1">
    <location>
        <begin position="85"/>
        <end position="100"/>
    </location>
</feature>
<feature type="compositionally biased region" description="Low complexity" evidence="1">
    <location>
        <begin position="101"/>
        <end position="129"/>
    </location>
</feature>
<keyword evidence="2" id="KW-1133">Transmembrane helix</keyword>
<gene>
    <name evidence="3" type="ORF">BDD21_3313</name>
</gene>
<dbReference type="InterPro" id="IPR025738">
    <property type="entry name" value="BatD"/>
</dbReference>
<organism evidence="3 4">
    <name type="scientific">Thiocapsa rosea</name>
    <dbReference type="NCBI Taxonomy" id="69360"/>
    <lineage>
        <taxon>Bacteria</taxon>
        <taxon>Pseudomonadati</taxon>
        <taxon>Pseudomonadota</taxon>
        <taxon>Gammaproteobacteria</taxon>
        <taxon>Chromatiales</taxon>
        <taxon>Chromatiaceae</taxon>
        <taxon>Thiocapsa</taxon>
    </lineage>
</organism>
<feature type="compositionally biased region" description="Low complexity" evidence="1">
    <location>
        <begin position="48"/>
        <end position="60"/>
    </location>
</feature>
<accession>A0A495V8V6</accession>